<gene>
    <name evidence="10" type="primary">macB 3</name>
    <name evidence="10" type="ORF">ING2E5A_0772</name>
</gene>
<evidence type="ECO:0000259" key="8">
    <source>
        <dbReference type="Pfam" id="PF02687"/>
    </source>
</evidence>
<sequence>MQQEKPVQVPKNSLWGRLGRALFDLDRWHEIWVTITHNRSRSLLTAFGVFWGMFMLVLMVGAGNALSKGISSQVEGFASNSCFFWTGNTSEPYRGFRKGRRWDMLNSDVEIIRNKVPEAQYLSPMLFGSSGDKNVVRGDRGGSFRVKGCYPEYDLIEKSKIISGRFINDIDIAENRKVCIIGERVYEVLFQTGEDAIGKLIKVNGIYFKVIGVARRMANASIGGSTDESVILPFTTMQKAFNQGNVIHFLGATSQPGVRAKVVEDKIKETLKSIHQISPDDKEAVSSINIEDQFTMFNNLFIGINALIWIVGLGTLFAGAVGVSNIMLVTVRERTKEIGIRRALGATPQNIIGQVLTESIVLTVLAGIGGIVLGVGLLSAVGVALSQGDQFFKDPQIGFGMAVGSLSILLVIGTFAGFIPAQRAMMIKPIEAIREE</sequence>
<dbReference type="STRING" id="1642646.ING2E5A_0772"/>
<dbReference type="Pfam" id="PF02687">
    <property type="entry name" value="FtsX"/>
    <property type="match status" value="1"/>
</dbReference>
<evidence type="ECO:0000256" key="5">
    <source>
        <dbReference type="ARBA" id="ARBA00023136"/>
    </source>
</evidence>
<dbReference type="PANTHER" id="PTHR30572">
    <property type="entry name" value="MEMBRANE COMPONENT OF TRANSPORTER-RELATED"/>
    <property type="match status" value="1"/>
</dbReference>
<evidence type="ECO:0000313" key="10">
    <source>
        <dbReference type="EMBL" id="SCM56209.1"/>
    </source>
</evidence>
<keyword evidence="10" id="KW-0547">Nucleotide-binding</keyword>
<evidence type="ECO:0000256" key="7">
    <source>
        <dbReference type="SAM" id="Phobius"/>
    </source>
</evidence>
<keyword evidence="11" id="KW-1185">Reference proteome</keyword>
<keyword evidence="3 7" id="KW-0812">Transmembrane</keyword>
<dbReference type="Proteomes" id="UP000178485">
    <property type="component" value="Chromosome i"/>
</dbReference>
<protein>
    <submittedName>
        <fullName evidence="10">Macrolide export ATP-binding/permease protein MacB</fullName>
        <ecNumber evidence="10">3.6.3.-</ecNumber>
    </submittedName>
</protein>
<organism evidence="10 11">
    <name type="scientific">Petrimonas mucosa</name>
    <dbReference type="NCBI Taxonomy" id="1642646"/>
    <lineage>
        <taxon>Bacteria</taxon>
        <taxon>Pseudomonadati</taxon>
        <taxon>Bacteroidota</taxon>
        <taxon>Bacteroidia</taxon>
        <taxon>Bacteroidales</taxon>
        <taxon>Dysgonomonadaceae</taxon>
        <taxon>Petrimonas</taxon>
    </lineage>
</organism>
<accession>A0A1G4G559</accession>
<reference evidence="10 11" key="1">
    <citation type="submission" date="2016-08" db="EMBL/GenBank/DDBJ databases">
        <authorList>
            <person name="Seilhamer J.J."/>
        </authorList>
    </citation>
    <scope>NUCLEOTIDE SEQUENCE [LARGE SCALE GENOMIC DNA]</scope>
    <source>
        <strain evidence="10">ING2-E5A</strain>
    </source>
</reference>
<keyword evidence="5 7" id="KW-0472">Membrane</keyword>
<keyword evidence="10" id="KW-0378">Hydrolase</keyword>
<comment type="subcellular location">
    <subcellularLocation>
        <location evidence="1">Cell membrane</location>
        <topology evidence="1">Multi-pass membrane protein</topology>
    </subcellularLocation>
</comment>
<feature type="domain" description="ABC3 transporter permease C-terminal" evidence="8">
    <location>
        <begin position="310"/>
        <end position="428"/>
    </location>
</feature>
<dbReference type="InterPro" id="IPR025857">
    <property type="entry name" value="MacB_PCD"/>
</dbReference>
<dbReference type="PANTHER" id="PTHR30572:SF4">
    <property type="entry name" value="ABC TRANSPORTER PERMEASE YTRF"/>
    <property type="match status" value="1"/>
</dbReference>
<evidence type="ECO:0000256" key="1">
    <source>
        <dbReference type="ARBA" id="ARBA00004651"/>
    </source>
</evidence>
<keyword evidence="10" id="KW-0067">ATP-binding</keyword>
<feature type="transmembrane region" description="Helical" evidence="7">
    <location>
        <begin position="306"/>
        <end position="331"/>
    </location>
</feature>
<comment type="similarity">
    <text evidence="6">Belongs to the ABC-4 integral membrane protein family.</text>
</comment>
<evidence type="ECO:0000259" key="9">
    <source>
        <dbReference type="Pfam" id="PF12704"/>
    </source>
</evidence>
<feature type="transmembrane region" description="Helical" evidence="7">
    <location>
        <begin position="397"/>
        <end position="419"/>
    </location>
</feature>
<dbReference type="GO" id="GO:0005524">
    <property type="term" value="F:ATP binding"/>
    <property type="evidence" value="ECO:0007669"/>
    <property type="project" value="UniProtKB-KW"/>
</dbReference>
<dbReference type="EC" id="3.6.3.-" evidence="10"/>
<dbReference type="GO" id="GO:0005886">
    <property type="term" value="C:plasma membrane"/>
    <property type="evidence" value="ECO:0007669"/>
    <property type="project" value="UniProtKB-SubCell"/>
</dbReference>
<keyword evidence="4 7" id="KW-1133">Transmembrane helix</keyword>
<evidence type="ECO:0000256" key="3">
    <source>
        <dbReference type="ARBA" id="ARBA00022692"/>
    </source>
</evidence>
<dbReference type="Pfam" id="PF12704">
    <property type="entry name" value="MacB_PCD"/>
    <property type="match status" value="1"/>
</dbReference>
<evidence type="ECO:0000256" key="2">
    <source>
        <dbReference type="ARBA" id="ARBA00022475"/>
    </source>
</evidence>
<dbReference type="KEGG" id="pmuc:ING2E5A_0772"/>
<feature type="transmembrane region" description="Helical" evidence="7">
    <location>
        <begin position="43"/>
        <end position="63"/>
    </location>
</feature>
<dbReference type="GO" id="GO:0016787">
    <property type="term" value="F:hydrolase activity"/>
    <property type="evidence" value="ECO:0007669"/>
    <property type="project" value="UniProtKB-KW"/>
</dbReference>
<dbReference type="InterPro" id="IPR050250">
    <property type="entry name" value="Macrolide_Exporter_MacB"/>
</dbReference>
<dbReference type="GO" id="GO:0022857">
    <property type="term" value="F:transmembrane transporter activity"/>
    <property type="evidence" value="ECO:0007669"/>
    <property type="project" value="TreeGrafter"/>
</dbReference>
<name>A0A1G4G559_9BACT</name>
<evidence type="ECO:0000256" key="4">
    <source>
        <dbReference type="ARBA" id="ARBA00022989"/>
    </source>
</evidence>
<feature type="transmembrane region" description="Helical" evidence="7">
    <location>
        <begin position="360"/>
        <end position="385"/>
    </location>
</feature>
<keyword evidence="2" id="KW-1003">Cell membrane</keyword>
<dbReference type="InterPro" id="IPR003838">
    <property type="entry name" value="ABC3_permease_C"/>
</dbReference>
<proteinExistence type="inferred from homology"/>
<feature type="domain" description="MacB-like periplasmic core" evidence="9">
    <location>
        <begin position="42"/>
        <end position="269"/>
    </location>
</feature>
<dbReference type="AlphaFoldDB" id="A0A1G4G559"/>
<dbReference type="EMBL" id="LT608328">
    <property type="protein sequence ID" value="SCM56209.1"/>
    <property type="molecule type" value="Genomic_DNA"/>
</dbReference>
<evidence type="ECO:0000256" key="6">
    <source>
        <dbReference type="ARBA" id="ARBA00038076"/>
    </source>
</evidence>
<evidence type="ECO:0000313" key="11">
    <source>
        <dbReference type="Proteomes" id="UP000178485"/>
    </source>
</evidence>